<proteinExistence type="predicted"/>
<evidence type="ECO:0000313" key="6">
    <source>
        <dbReference type="EMBL" id="SFK77763.1"/>
    </source>
</evidence>
<keyword evidence="1" id="KW-0732">Signal</keyword>
<dbReference type="Proteomes" id="UP000034029">
    <property type="component" value="Chromosome"/>
</dbReference>
<dbReference type="EMBL" id="CP011366">
    <property type="protein sequence ID" value="AKG73031.1"/>
    <property type="molecule type" value="Genomic_DNA"/>
</dbReference>
<evidence type="ECO:0000259" key="4">
    <source>
        <dbReference type="Pfam" id="PF16656"/>
    </source>
</evidence>
<dbReference type="SUPFAM" id="SSF56300">
    <property type="entry name" value="Metallo-dependent phosphatases"/>
    <property type="match status" value="1"/>
</dbReference>
<organism evidence="6 8">
    <name type="scientific">Salinicoccus halodurans</name>
    <dbReference type="NCBI Taxonomy" id="407035"/>
    <lineage>
        <taxon>Bacteria</taxon>
        <taxon>Bacillati</taxon>
        <taxon>Bacillota</taxon>
        <taxon>Bacilli</taxon>
        <taxon>Bacillales</taxon>
        <taxon>Staphylococcaceae</taxon>
        <taxon>Salinicoccus</taxon>
    </lineage>
</organism>
<dbReference type="InterPro" id="IPR008963">
    <property type="entry name" value="Purple_acid_Pase-like_N"/>
</dbReference>
<dbReference type="InterPro" id="IPR004843">
    <property type="entry name" value="Calcineurin-like_PHP"/>
</dbReference>
<dbReference type="EMBL" id="FOTB01000003">
    <property type="protein sequence ID" value="SFK77763.1"/>
    <property type="molecule type" value="Genomic_DNA"/>
</dbReference>
<evidence type="ECO:0000313" key="5">
    <source>
        <dbReference type="EMBL" id="AKG73031.1"/>
    </source>
</evidence>
<dbReference type="KEGG" id="shv:AAT16_01610"/>
<dbReference type="PANTHER" id="PTHR45867:SF3">
    <property type="entry name" value="ACID PHOSPHATASE TYPE 7"/>
    <property type="match status" value="1"/>
</dbReference>
<dbReference type="PANTHER" id="PTHR45867">
    <property type="entry name" value="PURPLE ACID PHOSPHATASE"/>
    <property type="match status" value="1"/>
</dbReference>
<feature type="region of interest" description="Disordered" evidence="2">
    <location>
        <begin position="41"/>
        <end position="69"/>
    </location>
</feature>
<evidence type="ECO:0000313" key="8">
    <source>
        <dbReference type="Proteomes" id="UP000183090"/>
    </source>
</evidence>
<dbReference type="AlphaFoldDB" id="A0A0F7HJ36"/>
<evidence type="ECO:0000256" key="2">
    <source>
        <dbReference type="SAM" id="MobiDB-lite"/>
    </source>
</evidence>
<name>A0A0F7HJ36_9STAP</name>
<feature type="domain" description="Purple acid phosphatase N-terminal" evidence="4">
    <location>
        <begin position="81"/>
        <end position="232"/>
    </location>
</feature>
<feature type="compositionally biased region" description="Acidic residues" evidence="2">
    <location>
        <begin position="51"/>
        <end position="62"/>
    </location>
</feature>
<accession>A0A0F7HJ36</accession>
<keyword evidence="7" id="KW-1185">Reference proteome</keyword>
<evidence type="ECO:0000256" key="1">
    <source>
        <dbReference type="ARBA" id="ARBA00022729"/>
    </source>
</evidence>
<dbReference type="GO" id="GO:0046872">
    <property type="term" value="F:metal ion binding"/>
    <property type="evidence" value="ECO:0007669"/>
    <property type="project" value="InterPro"/>
</dbReference>
<dbReference type="Gene3D" id="3.60.21.10">
    <property type="match status" value="1"/>
</dbReference>
<dbReference type="Pfam" id="PF16656">
    <property type="entry name" value="Pur_ac_phosph_N"/>
    <property type="match status" value="1"/>
</dbReference>
<evidence type="ECO:0000313" key="7">
    <source>
        <dbReference type="Proteomes" id="UP000034029"/>
    </source>
</evidence>
<reference evidence="7" key="2">
    <citation type="submission" date="2015-04" db="EMBL/GenBank/DDBJ databases">
        <title>Complete genome sequence of Salinicoccus halodurans strain H3B36, isolated from the Qaidam basin of China.</title>
        <authorList>
            <person name="Ma Y."/>
            <person name="Jiang K."/>
            <person name="Xue Y."/>
        </authorList>
    </citation>
    <scope>NUCLEOTIDE SEQUENCE [LARGE SCALE GENOMIC DNA]</scope>
    <source>
        <strain evidence="7">H3B36</strain>
    </source>
</reference>
<evidence type="ECO:0000259" key="3">
    <source>
        <dbReference type="Pfam" id="PF00149"/>
    </source>
</evidence>
<dbReference type="GO" id="GO:0003993">
    <property type="term" value="F:acid phosphatase activity"/>
    <property type="evidence" value="ECO:0007669"/>
    <property type="project" value="InterPro"/>
</dbReference>
<gene>
    <name evidence="5" type="ORF">AAT16_01610</name>
    <name evidence="6" type="ORF">SAMN05216235_1696</name>
</gene>
<feature type="domain" description="Calcineurin-like phosphoesterase" evidence="3">
    <location>
        <begin position="240"/>
        <end position="454"/>
    </location>
</feature>
<protein>
    <submittedName>
        <fullName evidence="6">Calcineurin-like phosphoesterase</fullName>
    </submittedName>
    <submittedName>
        <fullName evidence="5">Serine/threonine protein phosphatase</fullName>
    </submittedName>
</protein>
<dbReference type="SUPFAM" id="SSF49363">
    <property type="entry name" value="Purple acid phosphatase, N-terminal domain"/>
    <property type="match status" value="1"/>
</dbReference>
<dbReference type="Proteomes" id="UP000183090">
    <property type="component" value="Unassembled WGS sequence"/>
</dbReference>
<dbReference type="InterPro" id="IPR015914">
    <property type="entry name" value="PAPs_N"/>
</dbReference>
<dbReference type="Pfam" id="PF00149">
    <property type="entry name" value="Metallophos"/>
    <property type="match status" value="1"/>
</dbReference>
<dbReference type="InterPro" id="IPR029052">
    <property type="entry name" value="Metallo-depent_PP-like"/>
</dbReference>
<sequence length="623" mass="69737">MGFNLSTNRNFSAGVVIASVIFALAISLFYSPLVHAAGGGGPTGSAGDPAESTEENDAEEFDPVLTETKPEVADVEPNNLPNRIMTTFNGDTSSEMGFSWYTTDHFKDSKVWISKSGNFDDTLQFEAEAKEVTSSYGERDENGNYIFAEVKEDEEGEAVEDENGEPVINGYYTDRQAHGDEWMSGDYGHIELTDVTEYSYKAKATGLEPNTTYYYQVGSGSGKVSEFGKFKTSGENGDPFKFVHYTDTQNAFWNENVRNEAAFGADTLKRALETAGDADFALHTGDIVEVAEVEDEWVDLYEQSRPYFMQTAMAVAPGNHDEYALNYGDEPLTEKFNEHVNVPVTNEAVSGGSYYSFDYNGVHFVTLNTNDNKESEDNPDGKAIGEEQMKWISEDVKKARENGAEWIVLNYHKPLYSKSYHSLQDEDVQKVREELTALIDELDIDLALQGHDHVISRTHSLTHVPTEENFSNAEVEDVKTHVGQNGVEYMENPDGTVYVLPNTGGTKEYDDVYSKGLEHLHEVRPDLDWMTQEDLDHYNSLFGFGSQPQETDAFAESHSNNRDSSTQNFAVYEVVDDEMIVRMYQISGELLEGEPRKVELIDEFGIHKDAKDQEVEETEDEAA</sequence>
<dbReference type="Gene3D" id="2.60.40.380">
    <property type="entry name" value="Purple acid phosphatase-like, N-terminal"/>
    <property type="match status" value="1"/>
</dbReference>
<reference evidence="6 8" key="3">
    <citation type="submission" date="2016-10" db="EMBL/GenBank/DDBJ databases">
        <authorList>
            <person name="Varghese N."/>
            <person name="Submissions S."/>
        </authorList>
    </citation>
    <scope>NUCLEOTIDE SEQUENCE [LARGE SCALE GENOMIC DNA]</scope>
    <source>
        <strain evidence="6 8">CGMCC 1.6501</strain>
    </source>
</reference>
<reference evidence="5 7" key="1">
    <citation type="journal article" date="2015" name="Int. J. Syst. Evol. Microbiol.">
        <title>Complete genome sequence of Salinicoccus halodurans H3B36, isolated from the Qaidam Basin in China.</title>
        <authorList>
            <person name="Jiang K."/>
            <person name="Xue Y."/>
            <person name="Ma Y."/>
        </authorList>
    </citation>
    <scope>NUCLEOTIDE SEQUENCE [LARGE SCALE GENOMIC DNA]</scope>
    <source>
        <strain evidence="5 7">H3B36</strain>
    </source>
</reference>
<dbReference type="RefSeq" id="WP_046789223.1">
    <property type="nucleotide sequence ID" value="NZ_CP011366.1"/>
</dbReference>